<dbReference type="EnsemblPlants" id="AUR62029438-RA">
    <property type="protein sequence ID" value="AUR62029438-RA:cds"/>
    <property type="gene ID" value="AUR62029438"/>
</dbReference>
<feature type="region of interest" description="Disordered" evidence="1">
    <location>
        <begin position="704"/>
        <end position="723"/>
    </location>
</feature>
<feature type="region of interest" description="Disordered" evidence="1">
    <location>
        <begin position="448"/>
        <end position="538"/>
    </location>
</feature>
<feature type="compositionally biased region" description="Polar residues" evidence="1">
    <location>
        <begin position="596"/>
        <end position="608"/>
    </location>
</feature>
<organism evidence="2 3">
    <name type="scientific">Chenopodium quinoa</name>
    <name type="common">Quinoa</name>
    <dbReference type="NCBI Taxonomy" id="63459"/>
    <lineage>
        <taxon>Eukaryota</taxon>
        <taxon>Viridiplantae</taxon>
        <taxon>Streptophyta</taxon>
        <taxon>Embryophyta</taxon>
        <taxon>Tracheophyta</taxon>
        <taxon>Spermatophyta</taxon>
        <taxon>Magnoliopsida</taxon>
        <taxon>eudicotyledons</taxon>
        <taxon>Gunneridae</taxon>
        <taxon>Pentapetalae</taxon>
        <taxon>Caryophyllales</taxon>
        <taxon>Chenopodiaceae</taxon>
        <taxon>Chenopodioideae</taxon>
        <taxon>Atripliceae</taxon>
        <taxon>Chenopodium</taxon>
    </lineage>
</organism>
<dbReference type="SUPFAM" id="SSF103657">
    <property type="entry name" value="BAR/IMD domain-like"/>
    <property type="match status" value="1"/>
</dbReference>
<dbReference type="Gramene" id="AUR62029438-RA">
    <property type="protein sequence ID" value="AUR62029438-RA:cds"/>
    <property type="gene ID" value="AUR62029438"/>
</dbReference>
<feature type="region of interest" description="Disordered" evidence="1">
    <location>
        <begin position="377"/>
        <end position="399"/>
    </location>
</feature>
<dbReference type="InterPro" id="IPR027267">
    <property type="entry name" value="AH/BAR_dom_sf"/>
</dbReference>
<reference evidence="2" key="1">
    <citation type="journal article" date="2017" name="Nature">
        <title>The genome of Chenopodium quinoa.</title>
        <authorList>
            <person name="Jarvis D.E."/>
            <person name="Ho Y.S."/>
            <person name="Lightfoot D.J."/>
            <person name="Schmoeckel S.M."/>
            <person name="Li B."/>
            <person name="Borm T.J.A."/>
            <person name="Ohyanagi H."/>
            <person name="Mineta K."/>
            <person name="Michell C.T."/>
            <person name="Saber N."/>
            <person name="Kharbatia N.M."/>
            <person name="Rupper R.R."/>
            <person name="Sharp A.R."/>
            <person name="Dally N."/>
            <person name="Boughton B.A."/>
            <person name="Woo Y.H."/>
            <person name="Gao G."/>
            <person name="Schijlen E.G.W.M."/>
            <person name="Guo X."/>
            <person name="Momin A.A."/>
            <person name="Negrao S."/>
            <person name="Al-Babili S."/>
            <person name="Gehring C."/>
            <person name="Roessner U."/>
            <person name="Jung C."/>
            <person name="Murphy K."/>
            <person name="Arold S.T."/>
            <person name="Gojobori T."/>
            <person name="van der Linden C.G."/>
            <person name="van Loo E.N."/>
            <person name="Jellen E.N."/>
            <person name="Maughan P.J."/>
            <person name="Tester M."/>
        </authorList>
    </citation>
    <scope>NUCLEOTIDE SEQUENCE [LARGE SCALE GENOMIC DNA]</scope>
    <source>
        <strain evidence="2">cv. PI 614886</strain>
    </source>
</reference>
<dbReference type="Proteomes" id="UP000596660">
    <property type="component" value="Unplaced"/>
</dbReference>
<reference evidence="2" key="2">
    <citation type="submission" date="2021-03" db="UniProtKB">
        <authorList>
            <consortium name="EnsemblPlants"/>
        </authorList>
    </citation>
    <scope>IDENTIFICATION</scope>
</reference>
<feature type="region of interest" description="Disordered" evidence="1">
    <location>
        <begin position="552"/>
        <end position="691"/>
    </location>
</feature>
<feature type="compositionally biased region" description="Acidic residues" evidence="1">
    <location>
        <begin position="378"/>
        <end position="388"/>
    </location>
</feature>
<keyword evidence="3" id="KW-1185">Reference proteome</keyword>
<dbReference type="PANTHER" id="PTHR34119">
    <property type="entry name" value="HYDROXYPROLINE-RICH GLYCOPROTEIN-LIKE"/>
    <property type="match status" value="1"/>
</dbReference>
<sequence length="777" mass="86221">MGFPTSKMSFTRSVTNNKRHYCKFWNRRKTDGGGDEAIKIVRRNTSFDSILSRQSLLSHGPNEPTIISLSSSSVSSLPNEDHLKIKEVNKVGFEKEEPDNQISYSFGDEDEVESHEEFMKISRSPSFKVYVTQSDIIDDKQRSRSNSNEDNSEIGELKNEQPTTSIDTDQEMQDMRNCYDSLLSAAAATANSAYEFSESLREMGGCLQEKADLYKDDESKRVFMMLGKVQFELQKLVDHYRSHIFLTITKPSESLLDELQTVQEMKQQCDEKRSVYEYMIAQHKEKGRSKSGKGEGFSVEQLQQAHTEYEEEATLCVFRLKSLKQGQSRSLLTQAARHHTSQLNFFRKGLKSLEAADPLVKLITEKQHIDYQLSGLDEGLDGEDEGENSYDSNDNGELSFDYRPHKMGTEAAATSRNSMELDQEDQLFPKASTVDSIEFSLEKVHGDSQMLESEPMASSYSHSAPIIPEKKFDPAERARQMRPSRTQKFHAYVLPTPSDAKSSNSSRTSSAPRTRPTTTTHNMWHSSPLETKINKRDSKEDNQTLSFFKAHTLNDERDTSHENQASTLLPPSVADGLSFQQRDSVDTSDHKKLKRQSFSGPLSSNSRSGKPGFSASGPIPASKLPPLRASGPMLPQPSSPKTSSRHSPPSVSPPKISELHELPRPPGIVSNKPTTSSASSGLSGPLGSKNSEFSVENKSIFAASNTASPLPTPPLTVPRSFSIPSSHYRTKANVTKLLESPQLNEKDIASPPLTPMSLANANAVLTSPRAGTQSSGT</sequence>
<evidence type="ECO:0000256" key="1">
    <source>
        <dbReference type="SAM" id="MobiDB-lite"/>
    </source>
</evidence>
<dbReference type="AlphaFoldDB" id="A0A803MHI6"/>
<proteinExistence type="predicted"/>
<name>A0A803MHI6_CHEQI</name>
<feature type="compositionally biased region" description="Basic and acidic residues" evidence="1">
    <location>
        <begin position="552"/>
        <end position="561"/>
    </location>
</feature>
<feature type="compositionally biased region" description="Low complexity" evidence="1">
    <location>
        <begin position="673"/>
        <end position="688"/>
    </location>
</feature>
<evidence type="ECO:0000313" key="3">
    <source>
        <dbReference type="Proteomes" id="UP000596660"/>
    </source>
</evidence>
<evidence type="ECO:0008006" key="4">
    <source>
        <dbReference type="Google" id="ProtNLM"/>
    </source>
</evidence>
<evidence type="ECO:0000313" key="2">
    <source>
        <dbReference type="EnsemblPlants" id="AUR62029438-RA:cds"/>
    </source>
</evidence>
<dbReference type="OMA" id="DGNEIEC"/>
<feature type="compositionally biased region" description="Basic and acidic residues" evidence="1">
    <location>
        <begin position="468"/>
        <end position="479"/>
    </location>
</feature>
<feature type="region of interest" description="Disordered" evidence="1">
    <location>
        <begin position="138"/>
        <end position="166"/>
    </location>
</feature>
<accession>A0A803MHI6</accession>
<protein>
    <recommendedName>
        <fullName evidence="4">Hydroxyproline-rich glycoprotein family protein</fullName>
    </recommendedName>
</protein>
<dbReference type="CDD" id="cd07307">
    <property type="entry name" value="BAR"/>
    <property type="match status" value="1"/>
</dbReference>
<dbReference type="Gene3D" id="1.20.1270.60">
    <property type="entry name" value="Arfaptin homology (AH) domain/BAR domain"/>
    <property type="match status" value="1"/>
</dbReference>
<dbReference type="PANTHER" id="PTHR34119:SF1">
    <property type="entry name" value="OS04G0394700 PROTEIN"/>
    <property type="match status" value="1"/>
</dbReference>
<dbReference type="InterPro" id="IPR037488">
    <property type="entry name" value="At2g33490-like"/>
</dbReference>
<feature type="compositionally biased region" description="Low complexity" evidence="1">
    <location>
        <begin position="502"/>
        <end position="520"/>
    </location>
</feature>